<protein>
    <recommendedName>
        <fullName evidence="1">GGDEF domain-containing protein</fullName>
    </recommendedName>
</protein>
<proteinExistence type="predicted"/>
<evidence type="ECO:0000259" key="1">
    <source>
        <dbReference type="PROSITE" id="PS50887"/>
    </source>
</evidence>
<dbReference type="InterPro" id="IPR000160">
    <property type="entry name" value="GGDEF_dom"/>
</dbReference>
<keyword evidence="3" id="KW-1185">Reference proteome</keyword>
<dbReference type="PROSITE" id="PS50887">
    <property type="entry name" value="GGDEF"/>
    <property type="match status" value="1"/>
</dbReference>
<evidence type="ECO:0000313" key="2">
    <source>
        <dbReference type="EMBL" id="MBK3497394.1"/>
    </source>
</evidence>
<reference evidence="2 3" key="1">
    <citation type="submission" date="2020-12" db="EMBL/GenBank/DDBJ databases">
        <title>YIM B01967 draft genome.</title>
        <authorList>
            <person name="Yan X."/>
        </authorList>
    </citation>
    <scope>NUCLEOTIDE SEQUENCE [LARGE SCALE GENOMIC DNA]</scope>
    <source>
        <strain evidence="2 3">YIM B01967</strain>
    </source>
</reference>
<feature type="domain" description="GGDEF" evidence="1">
    <location>
        <begin position="1"/>
        <end position="40"/>
    </location>
</feature>
<sequence>MLRHYEALIGRYRRDEFIILIKDAILKEVLDIVNQNQKAV</sequence>
<evidence type="ECO:0000313" key="3">
    <source>
        <dbReference type="Proteomes" id="UP000618943"/>
    </source>
</evidence>
<dbReference type="EMBL" id="JAEOAH010000069">
    <property type="protein sequence ID" value="MBK3497394.1"/>
    <property type="molecule type" value="Genomic_DNA"/>
</dbReference>
<dbReference type="Proteomes" id="UP000618943">
    <property type="component" value="Unassembled WGS sequence"/>
</dbReference>
<comment type="caution">
    <text evidence="2">The sequence shown here is derived from an EMBL/GenBank/DDBJ whole genome shotgun (WGS) entry which is preliminary data.</text>
</comment>
<name>A0ABS1HD57_9BACL</name>
<accession>A0ABS1HD57</accession>
<organism evidence="2 3">
    <name type="scientific">Viridibacillus soli</name>
    <dbReference type="NCBI Taxonomy" id="2798301"/>
    <lineage>
        <taxon>Bacteria</taxon>
        <taxon>Bacillati</taxon>
        <taxon>Bacillota</taxon>
        <taxon>Bacilli</taxon>
        <taxon>Bacillales</taxon>
        <taxon>Caryophanaceae</taxon>
        <taxon>Viridibacillus</taxon>
    </lineage>
</organism>
<gene>
    <name evidence="2" type="ORF">JFL43_21790</name>
</gene>